<dbReference type="InterPro" id="IPR010920">
    <property type="entry name" value="LSM_dom_sf"/>
</dbReference>
<evidence type="ECO:0000256" key="1">
    <source>
        <dbReference type="ARBA" id="ARBA00004651"/>
    </source>
</evidence>
<keyword evidence="4 7" id="KW-0812">Transmembrane</keyword>
<feature type="domain" description="Mechanosensitive ion channel MscS C-terminal" evidence="9">
    <location>
        <begin position="178"/>
        <end position="259"/>
    </location>
</feature>
<dbReference type="InterPro" id="IPR049278">
    <property type="entry name" value="MS_channel_C"/>
</dbReference>
<dbReference type="GO" id="GO:0005886">
    <property type="term" value="C:plasma membrane"/>
    <property type="evidence" value="ECO:0007669"/>
    <property type="project" value="UniProtKB-SubCell"/>
</dbReference>
<dbReference type="SUPFAM" id="SSF82689">
    <property type="entry name" value="Mechanosensitive channel protein MscS (YggB), C-terminal domain"/>
    <property type="match status" value="1"/>
</dbReference>
<dbReference type="Gene3D" id="2.30.30.60">
    <property type="match status" value="1"/>
</dbReference>
<dbReference type="GO" id="GO:0008381">
    <property type="term" value="F:mechanosensitive monoatomic ion channel activity"/>
    <property type="evidence" value="ECO:0007669"/>
    <property type="project" value="InterPro"/>
</dbReference>
<organism evidence="11">
    <name type="scientific">hydrothermal vent metagenome</name>
    <dbReference type="NCBI Taxonomy" id="652676"/>
    <lineage>
        <taxon>unclassified sequences</taxon>
        <taxon>metagenomes</taxon>
        <taxon>ecological metagenomes</taxon>
    </lineage>
</organism>
<dbReference type="SUPFAM" id="SSF50182">
    <property type="entry name" value="Sm-like ribonucleoproteins"/>
    <property type="match status" value="1"/>
</dbReference>
<evidence type="ECO:0000259" key="9">
    <source>
        <dbReference type="Pfam" id="PF21082"/>
    </source>
</evidence>
<dbReference type="Pfam" id="PF00924">
    <property type="entry name" value="MS_channel_2nd"/>
    <property type="match status" value="1"/>
</dbReference>
<dbReference type="InterPro" id="IPR049142">
    <property type="entry name" value="MS_channel_1st"/>
</dbReference>
<dbReference type="Pfam" id="PF21082">
    <property type="entry name" value="MS_channel_3rd"/>
    <property type="match status" value="1"/>
</dbReference>
<dbReference type="SUPFAM" id="SSF82861">
    <property type="entry name" value="Mechanosensitive channel protein MscS (YggB), transmembrane region"/>
    <property type="match status" value="1"/>
</dbReference>
<feature type="transmembrane region" description="Helical" evidence="7">
    <location>
        <begin position="63"/>
        <end position="81"/>
    </location>
</feature>
<dbReference type="PANTHER" id="PTHR30221">
    <property type="entry name" value="SMALL-CONDUCTANCE MECHANOSENSITIVE CHANNEL"/>
    <property type="match status" value="1"/>
</dbReference>
<dbReference type="AlphaFoldDB" id="A0A3B1B2C4"/>
<dbReference type="Pfam" id="PF21088">
    <property type="entry name" value="MS_channel_1st"/>
    <property type="match status" value="1"/>
</dbReference>
<evidence type="ECO:0000313" key="11">
    <source>
        <dbReference type="EMBL" id="VAX12436.1"/>
    </source>
</evidence>
<evidence type="ECO:0000259" key="8">
    <source>
        <dbReference type="Pfam" id="PF00924"/>
    </source>
</evidence>
<evidence type="ECO:0000256" key="3">
    <source>
        <dbReference type="ARBA" id="ARBA00022475"/>
    </source>
</evidence>
<evidence type="ECO:0000256" key="4">
    <source>
        <dbReference type="ARBA" id="ARBA00022692"/>
    </source>
</evidence>
<dbReference type="PANTHER" id="PTHR30221:SF1">
    <property type="entry name" value="SMALL-CONDUCTANCE MECHANOSENSITIVE CHANNEL"/>
    <property type="match status" value="1"/>
</dbReference>
<dbReference type="InterPro" id="IPR011014">
    <property type="entry name" value="MscS_channel_TM-2"/>
</dbReference>
<feature type="domain" description="Mechanosensitive ion channel MscS" evidence="8">
    <location>
        <begin position="105"/>
        <end position="171"/>
    </location>
</feature>
<dbReference type="InterPro" id="IPR045275">
    <property type="entry name" value="MscS_archaea/bacteria_type"/>
</dbReference>
<dbReference type="Gene3D" id="1.10.287.1260">
    <property type="match status" value="1"/>
</dbReference>
<evidence type="ECO:0000259" key="10">
    <source>
        <dbReference type="Pfam" id="PF21088"/>
    </source>
</evidence>
<keyword evidence="6 7" id="KW-0472">Membrane</keyword>
<evidence type="ECO:0000256" key="7">
    <source>
        <dbReference type="SAM" id="Phobius"/>
    </source>
</evidence>
<name>A0A3B1B2C4_9ZZZZ</name>
<comment type="subcellular location">
    <subcellularLocation>
        <location evidence="1">Cell membrane</location>
        <topology evidence="1">Multi-pass membrane protein</topology>
    </subcellularLocation>
</comment>
<protein>
    <submittedName>
        <fullName evidence="11">Small-conductance mechanosensitive channel</fullName>
    </submittedName>
</protein>
<feature type="transmembrane region" description="Helical" evidence="7">
    <location>
        <begin position="87"/>
        <end position="118"/>
    </location>
</feature>
<dbReference type="InterPro" id="IPR023408">
    <property type="entry name" value="MscS_beta-dom_sf"/>
</dbReference>
<dbReference type="InterPro" id="IPR011066">
    <property type="entry name" value="MscS_channel_C_sf"/>
</dbReference>
<evidence type="ECO:0000256" key="6">
    <source>
        <dbReference type="ARBA" id="ARBA00023136"/>
    </source>
</evidence>
<reference evidence="11" key="1">
    <citation type="submission" date="2018-06" db="EMBL/GenBank/DDBJ databases">
        <authorList>
            <person name="Zhirakovskaya E."/>
        </authorList>
    </citation>
    <scope>NUCLEOTIDE SEQUENCE</scope>
</reference>
<keyword evidence="3" id="KW-1003">Cell membrane</keyword>
<feature type="domain" description="Mechanosensitive ion channel transmembrane helices 2/3" evidence="10">
    <location>
        <begin position="63"/>
        <end position="103"/>
    </location>
</feature>
<keyword evidence="5 7" id="KW-1133">Transmembrane helix</keyword>
<feature type="transmembrane region" description="Helical" evidence="7">
    <location>
        <begin position="20"/>
        <end position="42"/>
    </location>
</feature>
<accession>A0A3B1B2C4</accession>
<gene>
    <name evidence="11" type="ORF">MNBD_GAMMA24-1651</name>
</gene>
<sequence>MDLTSLTDFFNQWILSNAYSMATGLLALVFGWYLAGFLANQLRRLFARSKSIDPTIGPVLSQLVRYSILIVTAVIVLSQFGVATTSILTVIGAAGLAIALALQGTLSNIAAGLMLIWLRPFSIGEYIQGNNNEGTVEEIGLFATKLTTAAGLHLFVPNSNLWNTSIINYSRKKTRRLDVQVGIAYDADINIARKVLLQLVSKDKRILNKPAPLVRVEALGSSSVNILLRCWVPTGKYWDVLPELTELTKLTLDKANIEIPFNKLDVNLFEAKNN</sequence>
<dbReference type="EMBL" id="UOFZ01000038">
    <property type="protein sequence ID" value="VAX12436.1"/>
    <property type="molecule type" value="Genomic_DNA"/>
</dbReference>
<evidence type="ECO:0000256" key="5">
    <source>
        <dbReference type="ARBA" id="ARBA00022989"/>
    </source>
</evidence>
<dbReference type="Gene3D" id="3.30.70.100">
    <property type="match status" value="1"/>
</dbReference>
<proteinExistence type="inferred from homology"/>
<dbReference type="InterPro" id="IPR006685">
    <property type="entry name" value="MscS_channel_2nd"/>
</dbReference>
<evidence type="ECO:0000256" key="2">
    <source>
        <dbReference type="ARBA" id="ARBA00008017"/>
    </source>
</evidence>
<comment type="similarity">
    <text evidence="2">Belongs to the MscS (TC 1.A.23) family.</text>
</comment>